<evidence type="ECO:0000259" key="2">
    <source>
        <dbReference type="SMART" id="SM00409"/>
    </source>
</evidence>
<keyword evidence="1" id="KW-0472">Membrane</keyword>
<reference evidence="3" key="2">
    <citation type="submission" date="2025-09" db="UniProtKB">
        <authorList>
            <consortium name="Ensembl"/>
        </authorList>
    </citation>
    <scope>IDENTIFICATION</scope>
</reference>
<dbReference type="InterPro" id="IPR003599">
    <property type="entry name" value="Ig_sub"/>
</dbReference>
<dbReference type="InterPro" id="IPR013783">
    <property type="entry name" value="Ig-like_fold"/>
</dbReference>
<keyword evidence="1" id="KW-1133">Transmembrane helix</keyword>
<name>A0A9J7XM97_CYPCA</name>
<keyword evidence="1" id="KW-0812">Transmembrane</keyword>
<dbReference type="AlphaFoldDB" id="A0A9J7XM97"/>
<accession>A0A9J7XM97</accession>
<feature type="transmembrane region" description="Helical" evidence="1">
    <location>
        <begin position="225"/>
        <end position="251"/>
    </location>
</feature>
<dbReference type="PANTHER" id="PTHR21063:SF4">
    <property type="entry name" value="CD48 ANTIGEN-RELATED"/>
    <property type="match status" value="1"/>
</dbReference>
<feature type="domain" description="Immunoglobulin" evidence="2">
    <location>
        <begin position="263"/>
        <end position="364"/>
    </location>
</feature>
<evidence type="ECO:0000313" key="3">
    <source>
        <dbReference type="Ensembl" id="ENSCCRP00000108609.1"/>
    </source>
</evidence>
<feature type="domain" description="Immunoglobulin" evidence="2">
    <location>
        <begin position="13"/>
        <end position="120"/>
    </location>
</feature>
<dbReference type="Gene3D" id="2.60.40.10">
    <property type="entry name" value="Immunoglobulins"/>
    <property type="match status" value="4"/>
</dbReference>
<dbReference type="SUPFAM" id="SSF48726">
    <property type="entry name" value="Immunoglobulin"/>
    <property type="match status" value="4"/>
</dbReference>
<proteinExistence type="predicted"/>
<dbReference type="InterPro" id="IPR036179">
    <property type="entry name" value="Ig-like_dom_sf"/>
</dbReference>
<organism evidence="3 4">
    <name type="scientific">Cyprinus carpio carpio</name>
    <dbReference type="NCBI Taxonomy" id="630221"/>
    <lineage>
        <taxon>Eukaryota</taxon>
        <taxon>Metazoa</taxon>
        <taxon>Chordata</taxon>
        <taxon>Craniata</taxon>
        <taxon>Vertebrata</taxon>
        <taxon>Euteleostomi</taxon>
        <taxon>Actinopterygii</taxon>
        <taxon>Neopterygii</taxon>
        <taxon>Teleostei</taxon>
        <taxon>Ostariophysi</taxon>
        <taxon>Cypriniformes</taxon>
        <taxon>Cyprinidae</taxon>
        <taxon>Cyprininae</taxon>
        <taxon>Cyprinus</taxon>
    </lineage>
</organism>
<feature type="domain" description="Immunoglobulin" evidence="2">
    <location>
        <begin position="123"/>
        <end position="223"/>
    </location>
</feature>
<evidence type="ECO:0000313" key="4">
    <source>
        <dbReference type="Proteomes" id="UP001108240"/>
    </source>
</evidence>
<dbReference type="InterPro" id="IPR013106">
    <property type="entry name" value="Ig_V-set"/>
</dbReference>
<dbReference type="Proteomes" id="UP001108240">
    <property type="component" value="Unplaced"/>
</dbReference>
<reference evidence="3" key="1">
    <citation type="submission" date="2025-08" db="UniProtKB">
        <authorList>
            <consortium name="Ensembl"/>
        </authorList>
    </citation>
    <scope>IDENTIFICATION</scope>
</reference>
<evidence type="ECO:0000256" key="1">
    <source>
        <dbReference type="SAM" id="Phobius"/>
    </source>
</evidence>
<dbReference type="Pfam" id="PF07686">
    <property type="entry name" value="V-set"/>
    <property type="match status" value="1"/>
</dbReference>
<dbReference type="PANTHER" id="PTHR21063">
    <property type="entry name" value="LFA-3"/>
    <property type="match status" value="1"/>
</dbReference>
<dbReference type="GeneTree" id="ENSGT01050000244806"/>
<protein>
    <recommendedName>
        <fullName evidence="2">Immunoglobulin domain-containing protein</fullName>
    </recommendedName>
</protein>
<feature type="domain" description="Immunoglobulin" evidence="2">
    <location>
        <begin position="370"/>
        <end position="470"/>
    </location>
</feature>
<dbReference type="SMART" id="SM00409">
    <property type="entry name" value="IG"/>
    <property type="match status" value="4"/>
</dbReference>
<keyword evidence="4" id="KW-1185">Reference proteome</keyword>
<dbReference type="Ensembl" id="ENSCCRT00000186028.1">
    <property type="protein sequence ID" value="ENSCCRP00000108609.1"/>
    <property type="gene ID" value="ENSCCRG00000077060.1"/>
</dbReference>
<sequence length="485" mass="54712">MTFTVKVVSADKVKSVSVLEGDSVTLQTGLADTLRYDEIQWRYGQQKSSGAEINRTAGIFNTSDVLDERFRGRLQLDKQTGSLTIKNMRTRHSGLYEVEISSTSSRYTRHYKQSFNVTVSDAVKSLSVIEEDSVTLLTVTELQNDDQIWWMFEEIVIAEINKADQRFSTSDGPDERFRDRLQLDHQTGSLIITNIRTTDAGLYEVKISGSRRTINRRIIVSVGPVLYPATIALIVVVGVLLVAVVAAVVIYRCNKISQPKWSWKTLSVIEGETVPLYPSDTEIIKEDNIRWLFNKSPLAEIKRNPPAPVNVLHENFKGRLDWPGNLGPLNIKNIRFQDSGLYELQIIRTENNIQTLDIFMVVVFAKTDDIKTKEVKEGGSVTLESGVTGIQKDDEILWKFGLDIPIAAIQGGKKKTPPFGSDCRSIFRLKLDENGSLTIKHVGRLHAGFYALHITRSGNASLHLFRVKISNEYRKNESPPCKYYI</sequence>